<sequence>MNLADAVNPFFLQLDTPPVKDPATQLITTAGNTVIYSAVDEVTIASTLALAQYATVVADENDLVVYGLDVILAGDLLHRDRGPSASRNIRIRCRTLTVLETADKVTTIDVSGYVDDRCETHILPDVSVALSSASQKAGGGDDIAYALNHRSDANPWSNWFATDPGAGWAEQGARGGIIDIACETLVLHQKLNLMANGARGNAGVGGQNVKNWIPGLVGGDAGRGGSGGDGGTVRLVCNAVVDKDGNSLNLLDWVGAQSDAGPDGDPGLPGAAYDPSQQNNHYGSYAEPVQPGQSNDTILLEPDDLVAADGSGTQAVGDVSAVAVGCDAHYWALLYHRVKLEYLKNQPMTMTMPSAIDPTWVALGVLIKWSNRYCYAFGDVGDDLRAQCIADVADDPERSAKDSIARALKLMDAWYLSGKTMWGMSVTSVSPMPLDTIFSYVDQDFVHQKDVRDYYIKLRSQLSDAIKSNADLENLRNAAQYAVDMHKNAVDGLKKILFGSTDNSGVDAASMLGALNAADSDCNTAIARLGQDLAGLDDKVNSAIGIGVDDVLSSIKSMLFVAGDPPALFAMGAAEGFSLYEKAKNDVTDDTGNSMAKDAVITQLHQMTGSVDDLAKMVNGMVPNQEVGRLDQAILTSLDNIDAYVSRFTKVLGDAGTDVLDEVAALRQKVNYKNDIWMDYNDKVYQLAKEWEDYQAALAKKQTLDESTQQELSGNLVDAVQIYTGMYLANLERTADLRAQMLRKFAYVTLDDDLPDDDFVGNISAFWSAADATSAQAMADQADGNWDIEKSAVVGSDDSSSVRYRLAQYNAGSQSIVIQAPDATAVDKKSTFYISVRGNSAPQDAGVLTTLLAHRAVWLQVVQPATFTGRYIDAAGVASTTAPKIPTGVAAYPLIAGRDWDIRITHVNPWIEGIQTDSGTVQFHIKLGTSAYIVDAKVPPNARYYGYEQKAISTQFAHYTDISLSDQTNNGMAGDAAGEVSDEYVDKRGIYVPFQLSIPDGGLNTGLRAVKDVSQVNLDVHFRVIFRASLGAALLSRR</sequence>
<accession>A0ABT6XID6</accession>
<evidence type="ECO:0000313" key="3">
    <source>
        <dbReference type="Proteomes" id="UP001321580"/>
    </source>
</evidence>
<name>A0ABT6XID6_9GAMM</name>
<gene>
    <name evidence="2" type="ORF">QLQ15_13430</name>
</gene>
<proteinExistence type="predicted"/>
<keyword evidence="3" id="KW-1185">Reference proteome</keyword>
<evidence type="ECO:0000256" key="1">
    <source>
        <dbReference type="SAM" id="MobiDB-lite"/>
    </source>
</evidence>
<feature type="region of interest" description="Disordered" evidence="1">
    <location>
        <begin position="258"/>
        <end position="297"/>
    </location>
</feature>
<evidence type="ECO:0000313" key="2">
    <source>
        <dbReference type="EMBL" id="MDI9239908.1"/>
    </source>
</evidence>
<reference evidence="2 3" key="1">
    <citation type="submission" date="2023-05" db="EMBL/GenBank/DDBJ databases">
        <title>Lysobacter sp. strain LF1 Genome sequencing and assembly.</title>
        <authorList>
            <person name="Jung Y."/>
        </authorList>
    </citation>
    <scope>NUCLEOTIDE SEQUENCE [LARGE SCALE GENOMIC DNA]</scope>
    <source>
        <strain evidence="2 3">LF1</strain>
    </source>
</reference>
<dbReference type="Proteomes" id="UP001321580">
    <property type="component" value="Unassembled WGS sequence"/>
</dbReference>
<comment type="caution">
    <text evidence="2">The sequence shown here is derived from an EMBL/GenBank/DDBJ whole genome shotgun (WGS) entry which is preliminary data.</text>
</comment>
<dbReference type="EMBL" id="JASGBI010000001">
    <property type="protein sequence ID" value="MDI9239908.1"/>
    <property type="molecule type" value="Genomic_DNA"/>
</dbReference>
<protein>
    <submittedName>
        <fullName evidence="2">Uncharacterized protein</fullName>
    </submittedName>
</protein>
<feature type="compositionally biased region" description="Low complexity" evidence="1">
    <location>
        <begin position="259"/>
        <end position="275"/>
    </location>
</feature>
<organism evidence="2 3">
    <name type="scientific">Lysobacter stagni</name>
    <dbReference type="NCBI Taxonomy" id="3045172"/>
    <lineage>
        <taxon>Bacteria</taxon>
        <taxon>Pseudomonadati</taxon>
        <taxon>Pseudomonadota</taxon>
        <taxon>Gammaproteobacteria</taxon>
        <taxon>Lysobacterales</taxon>
        <taxon>Lysobacteraceae</taxon>
        <taxon>Lysobacter</taxon>
    </lineage>
</organism>
<dbReference type="RefSeq" id="WP_283213271.1">
    <property type="nucleotide sequence ID" value="NZ_JASGBI010000001.1"/>
</dbReference>